<proteinExistence type="evidence at transcript level"/>
<evidence type="ECO:0000256" key="8">
    <source>
        <dbReference type="ARBA" id="ARBA00023016"/>
    </source>
</evidence>
<keyword evidence="2 10" id="KW-0963">Cytoplasm</keyword>
<comment type="catalytic activity">
    <reaction evidence="9 10 11 14">
        <text>Hydrolysis of proteins in presence of ATP.</text>
        <dbReference type="EC" id="3.4.21.53"/>
    </reaction>
</comment>
<evidence type="ECO:0000256" key="11">
    <source>
        <dbReference type="PIRNR" id="PIRNR001174"/>
    </source>
</evidence>
<dbReference type="GO" id="GO:0005737">
    <property type="term" value="C:cytoplasm"/>
    <property type="evidence" value="ECO:0007669"/>
    <property type="project" value="UniProtKB-SubCell"/>
</dbReference>
<evidence type="ECO:0000256" key="13">
    <source>
        <dbReference type="PIRSR" id="PIRSR001174-2"/>
    </source>
</evidence>
<keyword evidence="7 10" id="KW-0067">ATP-binding</keyword>
<dbReference type="Pfam" id="PF00004">
    <property type="entry name" value="AAA"/>
    <property type="match status" value="1"/>
</dbReference>
<comment type="similarity">
    <text evidence="10 11 14 15">Belongs to the peptidase S16 family.</text>
</comment>
<dbReference type="InterPro" id="IPR054594">
    <property type="entry name" value="Lon_lid"/>
</dbReference>
<evidence type="ECO:0000256" key="4">
    <source>
        <dbReference type="ARBA" id="ARBA00022741"/>
    </source>
</evidence>
<evidence type="ECO:0000313" key="19">
    <source>
        <dbReference type="EMBL" id="ORC34466.1"/>
    </source>
</evidence>
<dbReference type="InterPro" id="IPR027065">
    <property type="entry name" value="Lon_Prtase"/>
</dbReference>
<dbReference type="OrthoDB" id="9803599at2"/>
<dbReference type="InterPro" id="IPR014721">
    <property type="entry name" value="Ribsml_uS5_D2-typ_fold_subgr"/>
</dbReference>
<comment type="function">
    <text evidence="10">ATP-dependent serine protease that mediates the selective degradation of mutant and abnormal proteins as well as certain short-lived regulatory proteins. Required for cellular homeostasis and for survival from DNA damage and developmental changes induced by stress. Degrades polypeptides processively to yield small peptide fragments that are 5 to 10 amino acids long. Binds to DNA in a double-stranded, site-specific manner.</text>
</comment>
<dbReference type="InterPro" id="IPR008268">
    <property type="entry name" value="Peptidase_S16_AS"/>
</dbReference>
<comment type="induction">
    <text evidence="10">By heat shock.</text>
</comment>
<organism evidence="19 20">
    <name type="scientific">Marispirochaeta aestuarii</name>
    <dbReference type="NCBI Taxonomy" id="1963862"/>
    <lineage>
        <taxon>Bacteria</taxon>
        <taxon>Pseudomonadati</taxon>
        <taxon>Spirochaetota</taxon>
        <taxon>Spirochaetia</taxon>
        <taxon>Spirochaetales</taxon>
        <taxon>Spirochaetaceae</taxon>
        <taxon>Marispirochaeta</taxon>
    </lineage>
</organism>
<dbReference type="PROSITE" id="PS01046">
    <property type="entry name" value="LON_SER"/>
    <property type="match status" value="1"/>
</dbReference>
<dbReference type="Pfam" id="PF22667">
    <property type="entry name" value="Lon_lid"/>
    <property type="match status" value="1"/>
</dbReference>
<protein>
    <recommendedName>
        <fullName evidence="10 11">Lon protease</fullName>
        <ecNumber evidence="10 11">3.4.21.53</ecNumber>
    </recommendedName>
    <alternativeName>
        <fullName evidence="10">ATP-dependent protease La</fullName>
    </alternativeName>
</protein>
<dbReference type="PROSITE" id="PS51787">
    <property type="entry name" value="LON_N"/>
    <property type="match status" value="1"/>
</dbReference>
<dbReference type="InterPro" id="IPR046336">
    <property type="entry name" value="Lon_prtase_N_sf"/>
</dbReference>
<dbReference type="Gene3D" id="1.10.8.60">
    <property type="match status" value="1"/>
</dbReference>
<evidence type="ECO:0000256" key="14">
    <source>
        <dbReference type="PROSITE-ProRule" id="PRU01122"/>
    </source>
</evidence>
<evidence type="ECO:0000313" key="20">
    <source>
        <dbReference type="Proteomes" id="UP000192343"/>
    </source>
</evidence>
<dbReference type="Gene3D" id="1.20.5.5270">
    <property type="match status" value="1"/>
</dbReference>
<dbReference type="Gene3D" id="3.40.50.300">
    <property type="entry name" value="P-loop containing nucleotide triphosphate hydrolases"/>
    <property type="match status" value="1"/>
</dbReference>
<evidence type="ECO:0000256" key="15">
    <source>
        <dbReference type="RuleBase" id="RU000591"/>
    </source>
</evidence>
<dbReference type="FunFam" id="1.20.5.5270:FF:000001">
    <property type="entry name" value="Lon protease homolog, mitochondrial"/>
    <property type="match status" value="1"/>
</dbReference>
<dbReference type="SMART" id="SM00464">
    <property type="entry name" value="LON"/>
    <property type="match status" value="1"/>
</dbReference>
<evidence type="ECO:0000256" key="12">
    <source>
        <dbReference type="PIRSR" id="PIRSR001174-1"/>
    </source>
</evidence>
<accession>A0A1Y1RWB2</accession>
<dbReference type="GO" id="GO:0016887">
    <property type="term" value="F:ATP hydrolysis activity"/>
    <property type="evidence" value="ECO:0007669"/>
    <property type="project" value="UniProtKB-UniRule"/>
</dbReference>
<keyword evidence="20" id="KW-1185">Reference proteome</keyword>
<dbReference type="InterPro" id="IPR027417">
    <property type="entry name" value="P-loop_NTPase"/>
</dbReference>
<dbReference type="InterPro" id="IPR004815">
    <property type="entry name" value="Lon_bac/euk-typ"/>
</dbReference>
<dbReference type="PROSITE" id="PS51786">
    <property type="entry name" value="LON_PROTEOLYTIC"/>
    <property type="match status" value="1"/>
</dbReference>
<dbReference type="SUPFAM" id="SSF54211">
    <property type="entry name" value="Ribosomal protein S5 domain 2-like"/>
    <property type="match status" value="1"/>
</dbReference>
<sequence>MAEKNIIPADQILPNKLFIIPLNGRPIFPGIFTPLMISGQEDMEVVNKSMESNGLIGLALLKDPETESPVGSELHSVGTVAKIVKRINLPDGGMNIFISTLKRFKIKKFITQEQPISAAVDYLDDINDQSDEVKALSRALLTEMKQLSENNPIFSEEVRLNMINIDHPGKIADFITSILNIKREDQQRILETLDVQQRMEQVLIFIKKEQELLSIQKKIQQQINEKIEKSQREYFLKEELKAIKKELGMPVDAKSGEYQRFRELIDTLPLPEEVRETVERELEKFSLMDPNASEFIVTRNYLDTVVSLPWEEPKPEDFELEKARKILDADHYGLDEVKERIIEFLAVRKLKKDTKGSIICLVGAPGVGKTSVGKSIARALNKQFFRFSVGGMRDEAEIKGHRRTYVGAMPGKIIQGLKIVKSRNPVFMIDEIDKMGASYQGDPSSALLEVLDPEQNVSFRDNYLDLPFDISTVLFIVTANTLDTIPRPLLDRMEVIRLSGYIEQEKIAIASKYIIPKSLSRHGLKKSQVRFTKAALSGIAVNYAREAGMRNYEKAVDKIHRKIATRLVLKELEPPVKIDAADLEEYLSKPIFREDVKKQAAVPGTAVGLAWTNFGGDILVIEAVSNPGKEGFRITGQMGSVMQESAGIAYTYSRHIAGRYKVDKSFFEKNQIHLHIPAGATPKDGPSAGITMTAALMSLATGKKLKADFAMTGELSLVGNVLPIGGLKEKVIAARRNRLKKIIIPKPNERDLDEIPEKVRKGLSFYPVERMEEVLDLLLPGVGTDGETKAGTKSGKKKGTP</sequence>
<feature type="domain" description="Lon proteolytic" evidence="17">
    <location>
        <begin position="600"/>
        <end position="781"/>
    </location>
</feature>
<dbReference type="EC" id="3.4.21.53" evidence="10 11"/>
<dbReference type="FunFam" id="3.40.50.300:FF:000021">
    <property type="entry name" value="Lon protease homolog"/>
    <property type="match status" value="1"/>
</dbReference>
<dbReference type="CDD" id="cd19500">
    <property type="entry name" value="RecA-like_Lon"/>
    <property type="match status" value="1"/>
</dbReference>
<dbReference type="InterPro" id="IPR015947">
    <property type="entry name" value="PUA-like_sf"/>
</dbReference>
<dbReference type="InterPro" id="IPR020568">
    <property type="entry name" value="Ribosomal_Su5_D2-typ_SF"/>
</dbReference>
<evidence type="ECO:0000256" key="6">
    <source>
        <dbReference type="ARBA" id="ARBA00022825"/>
    </source>
</evidence>
<evidence type="ECO:0000259" key="17">
    <source>
        <dbReference type="PROSITE" id="PS51786"/>
    </source>
</evidence>
<keyword evidence="8 10" id="KW-0346">Stress response</keyword>
<feature type="active site" evidence="10 12">
    <location>
        <position position="730"/>
    </location>
</feature>
<keyword evidence="3 10" id="KW-0645">Protease</keyword>
<dbReference type="PIRSF" id="PIRSF001174">
    <property type="entry name" value="Lon_proteas"/>
    <property type="match status" value="1"/>
</dbReference>
<dbReference type="RefSeq" id="WP_083051296.1">
    <property type="nucleotide sequence ID" value="NZ_MWQY01000013.1"/>
</dbReference>
<dbReference type="SUPFAM" id="SSF88697">
    <property type="entry name" value="PUA domain-like"/>
    <property type="match status" value="1"/>
</dbReference>
<dbReference type="InterPro" id="IPR003593">
    <property type="entry name" value="AAA+_ATPase"/>
</dbReference>
<dbReference type="GO" id="GO:0043565">
    <property type="term" value="F:sequence-specific DNA binding"/>
    <property type="evidence" value="ECO:0007669"/>
    <property type="project" value="UniProtKB-UniRule"/>
</dbReference>
<reference evidence="19 20" key="1">
    <citation type="submission" date="2017-03" db="EMBL/GenBank/DDBJ databases">
        <title>Draft Genome sequence of Marispirochaeta sp. strain JC444.</title>
        <authorList>
            <person name="Shivani Y."/>
            <person name="Subhash Y."/>
            <person name="Sasikala C."/>
            <person name="Ramana C."/>
        </authorList>
    </citation>
    <scope>NUCLEOTIDE SEQUENCE [LARGE SCALE GENOMIC DNA]</scope>
    <source>
        <strain evidence="19 20">JC444</strain>
    </source>
</reference>
<evidence type="ECO:0000256" key="1">
    <source>
        <dbReference type="ARBA" id="ARBA00004496"/>
    </source>
</evidence>
<feature type="active site" evidence="10 12">
    <location>
        <position position="687"/>
    </location>
</feature>
<dbReference type="PANTHER" id="PTHR43718">
    <property type="entry name" value="LON PROTEASE"/>
    <property type="match status" value="1"/>
</dbReference>
<comment type="caution">
    <text evidence="19">The sequence shown here is derived from an EMBL/GenBank/DDBJ whole genome shotgun (WGS) entry which is preliminary data.</text>
</comment>
<evidence type="ECO:0000256" key="7">
    <source>
        <dbReference type="ARBA" id="ARBA00022840"/>
    </source>
</evidence>
<dbReference type="InterPro" id="IPR027543">
    <property type="entry name" value="Lon_bac"/>
</dbReference>
<dbReference type="InterPro" id="IPR003111">
    <property type="entry name" value="Lon_prtase_N"/>
</dbReference>
<gene>
    <name evidence="10" type="primary">lon</name>
    <name evidence="19" type="ORF">B4O97_12555</name>
</gene>
<comment type="subunit">
    <text evidence="10 11">Homohexamer. Organized in a ring with a central cavity.</text>
</comment>
<dbReference type="SMART" id="SM00382">
    <property type="entry name" value="AAA"/>
    <property type="match status" value="1"/>
</dbReference>
<dbReference type="SUPFAM" id="SSF52540">
    <property type="entry name" value="P-loop containing nucleoside triphosphate hydrolases"/>
    <property type="match status" value="1"/>
</dbReference>
<evidence type="ECO:0000256" key="2">
    <source>
        <dbReference type="ARBA" id="ARBA00022490"/>
    </source>
</evidence>
<dbReference type="GO" id="GO:0004176">
    <property type="term" value="F:ATP-dependent peptidase activity"/>
    <property type="evidence" value="ECO:0007669"/>
    <property type="project" value="UniProtKB-UniRule"/>
</dbReference>
<dbReference type="EMBL" id="MWQY01000013">
    <property type="protein sequence ID" value="ORC34466.1"/>
    <property type="molecule type" value="Genomic_DNA"/>
</dbReference>
<comment type="subcellular location">
    <subcellularLocation>
        <location evidence="1 10 11">Cytoplasm</location>
    </subcellularLocation>
</comment>
<dbReference type="Pfam" id="PF05362">
    <property type="entry name" value="Lon_C"/>
    <property type="match status" value="1"/>
</dbReference>
<dbReference type="STRING" id="1963862.B4O97_12555"/>
<evidence type="ECO:0000259" key="18">
    <source>
        <dbReference type="PROSITE" id="PS51787"/>
    </source>
</evidence>
<dbReference type="NCBIfam" id="TIGR00763">
    <property type="entry name" value="lon"/>
    <property type="match status" value="1"/>
</dbReference>
<feature type="domain" description="Lon N-terminal" evidence="18">
    <location>
        <begin position="17"/>
        <end position="210"/>
    </location>
</feature>
<dbReference type="GO" id="GO:0005524">
    <property type="term" value="F:ATP binding"/>
    <property type="evidence" value="ECO:0007669"/>
    <property type="project" value="UniProtKB-UniRule"/>
</dbReference>
<dbReference type="Gene3D" id="2.30.130.40">
    <property type="entry name" value="LON domain-like"/>
    <property type="match status" value="1"/>
</dbReference>
<dbReference type="GO" id="GO:0006515">
    <property type="term" value="P:protein quality control for misfolded or incompletely synthesized proteins"/>
    <property type="evidence" value="ECO:0007669"/>
    <property type="project" value="UniProtKB-UniRule"/>
</dbReference>
<feature type="region of interest" description="Disordered" evidence="16">
    <location>
        <begin position="781"/>
        <end position="801"/>
    </location>
</feature>
<dbReference type="GO" id="GO:0034605">
    <property type="term" value="P:cellular response to heat"/>
    <property type="evidence" value="ECO:0007669"/>
    <property type="project" value="UniProtKB-UniRule"/>
</dbReference>
<dbReference type="InterPro" id="IPR003959">
    <property type="entry name" value="ATPase_AAA_core"/>
</dbReference>
<evidence type="ECO:0000256" key="16">
    <source>
        <dbReference type="SAM" id="MobiDB-lite"/>
    </source>
</evidence>
<dbReference type="Gene3D" id="1.20.58.1480">
    <property type="match status" value="1"/>
</dbReference>
<name>A0A1Y1RWB2_9SPIO</name>
<evidence type="ECO:0000256" key="5">
    <source>
        <dbReference type="ARBA" id="ARBA00022801"/>
    </source>
</evidence>
<feature type="binding site" evidence="10 13">
    <location>
        <begin position="363"/>
        <end position="370"/>
    </location>
    <ligand>
        <name>ATP</name>
        <dbReference type="ChEBI" id="CHEBI:30616"/>
    </ligand>
</feature>
<dbReference type="PANTHER" id="PTHR43718:SF2">
    <property type="entry name" value="LON PROTEASE HOMOLOG, MITOCHONDRIAL"/>
    <property type="match status" value="1"/>
</dbReference>
<keyword evidence="4 10" id="KW-0547">Nucleotide-binding</keyword>
<dbReference type="Gene3D" id="3.30.230.10">
    <property type="match status" value="1"/>
</dbReference>
<evidence type="ECO:0000256" key="10">
    <source>
        <dbReference type="HAMAP-Rule" id="MF_01973"/>
    </source>
</evidence>
<dbReference type="Pfam" id="PF02190">
    <property type="entry name" value="LON_substr_bdg"/>
    <property type="match status" value="1"/>
</dbReference>
<dbReference type="InterPro" id="IPR008269">
    <property type="entry name" value="Lon_proteolytic"/>
</dbReference>
<dbReference type="Proteomes" id="UP000192343">
    <property type="component" value="Unassembled WGS sequence"/>
</dbReference>
<evidence type="ECO:0000256" key="9">
    <source>
        <dbReference type="ARBA" id="ARBA00050665"/>
    </source>
</evidence>
<dbReference type="HAMAP" id="MF_01973">
    <property type="entry name" value="lon_bact"/>
    <property type="match status" value="1"/>
</dbReference>
<dbReference type="PRINTS" id="PR00830">
    <property type="entry name" value="ENDOLAPTASE"/>
</dbReference>
<dbReference type="GO" id="GO:0004252">
    <property type="term" value="F:serine-type endopeptidase activity"/>
    <property type="evidence" value="ECO:0007669"/>
    <property type="project" value="UniProtKB-UniRule"/>
</dbReference>
<keyword evidence="5 10" id="KW-0378">Hydrolase</keyword>
<dbReference type="AlphaFoldDB" id="A0A1Y1RWB2"/>
<evidence type="ECO:0000256" key="3">
    <source>
        <dbReference type="ARBA" id="ARBA00022670"/>
    </source>
</evidence>
<keyword evidence="6 10" id="KW-0720">Serine protease</keyword>